<reference evidence="1" key="2">
    <citation type="submission" date="2015-06" db="UniProtKB">
        <authorList>
            <consortium name="EnsemblProtists"/>
        </authorList>
    </citation>
    <scope>IDENTIFICATION</scope>
    <source>
        <strain evidence="1">Emoy2</strain>
    </source>
</reference>
<dbReference type="InParanoid" id="M4B5F2"/>
<dbReference type="EMBL" id="JH598388">
    <property type="status" value="NOT_ANNOTATED_CDS"/>
    <property type="molecule type" value="Genomic_DNA"/>
</dbReference>
<protein>
    <submittedName>
        <fullName evidence="1">Uncharacterized protein</fullName>
    </submittedName>
</protein>
<keyword evidence="2" id="KW-1185">Reference proteome</keyword>
<organism evidence="1 2">
    <name type="scientific">Hyaloperonospora arabidopsidis (strain Emoy2)</name>
    <name type="common">Downy mildew agent</name>
    <name type="synonym">Peronospora arabidopsidis</name>
    <dbReference type="NCBI Taxonomy" id="559515"/>
    <lineage>
        <taxon>Eukaryota</taxon>
        <taxon>Sar</taxon>
        <taxon>Stramenopiles</taxon>
        <taxon>Oomycota</taxon>
        <taxon>Peronosporomycetes</taxon>
        <taxon>Peronosporales</taxon>
        <taxon>Peronosporaceae</taxon>
        <taxon>Hyaloperonospora</taxon>
    </lineage>
</organism>
<dbReference type="VEuPathDB" id="FungiDB:HpaG801502"/>
<accession>M4B5F2</accession>
<dbReference type="Proteomes" id="UP000011713">
    <property type="component" value="Unassembled WGS sequence"/>
</dbReference>
<reference evidence="2" key="1">
    <citation type="journal article" date="2010" name="Science">
        <title>Signatures of adaptation to obligate biotrophy in the Hyaloperonospora arabidopsidis genome.</title>
        <authorList>
            <person name="Baxter L."/>
            <person name="Tripathy S."/>
            <person name="Ishaque N."/>
            <person name="Boot N."/>
            <person name="Cabral A."/>
            <person name="Kemen E."/>
            <person name="Thines M."/>
            <person name="Ah-Fong A."/>
            <person name="Anderson R."/>
            <person name="Badejoko W."/>
            <person name="Bittner-Eddy P."/>
            <person name="Boore J.L."/>
            <person name="Chibucos M.C."/>
            <person name="Coates M."/>
            <person name="Dehal P."/>
            <person name="Delehaunty K."/>
            <person name="Dong S."/>
            <person name="Downton P."/>
            <person name="Dumas B."/>
            <person name="Fabro G."/>
            <person name="Fronick C."/>
            <person name="Fuerstenberg S.I."/>
            <person name="Fulton L."/>
            <person name="Gaulin E."/>
            <person name="Govers F."/>
            <person name="Hughes L."/>
            <person name="Humphray S."/>
            <person name="Jiang R.H."/>
            <person name="Judelson H."/>
            <person name="Kamoun S."/>
            <person name="Kyung K."/>
            <person name="Meijer H."/>
            <person name="Minx P."/>
            <person name="Morris P."/>
            <person name="Nelson J."/>
            <person name="Phuntumart V."/>
            <person name="Qutob D."/>
            <person name="Rehmany A."/>
            <person name="Rougon-Cardoso A."/>
            <person name="Ryden P."/>
            <person name="Torto-Alalibo T."/>
            <person name="Studholme D."/>
            <person name="Wang Y."/>
            <person name="Win J."/>
            <person name="Wood J."/>
            <person name="Clifton S.W."/>
            <person name="Rogers J."/>
            <person name="Van den Ackerveken G."/>
            <person name="Jones J.D."/>
            <person name="McDowell J.M."/>
            <person name="Beynon J."/>
            <person name="Tyler B.M."/>
        </authorList>
    </citation>
    <scope>NUCLEOTIDE SEQUENCE [LARGE SCALE GENOMIC DNA]</scope>
    <source>
        <strain evidence="2">Emoy2</strain>
    </source>
</reference>
<evidence type="ECO:0000313" key="2">
    <source>
        <dbReference type="Proteomes" id="UP000011713"/>
    </source>
</evidence>
<dbReference type="HOGENOM" id="CLU_1664068_0_0_1"/>
<dbReference type="EnsemblProtists" id="HpaT801502">
    <property type="protein sequence ID" value="HpaP801502"/>
    <property type="gene ID" value="HpaG801502"/>
</dbReference>
<sequence>MERVLAELARIKTRTDTMEKSNVSPFLKRSLHLLGILEEQGFDMWNKLCFRRAHYDVQWTAVMRSGELQCRFMNYLIWGRLELEVYTDVMKHRLVSIKVQRRRKLRYKYRLMQRLLHKQRSKLTLTRTNNSHHLQHHTWDLATHLDFVISAYLTLESRS</sequence>
<evidence type="ECO:0000313" key="1">
    <source>
        <dbReference type="EnsemblProtists" id="HpaP801502"/>
    </source>
</evidence>
<name>M4B5F2_HYAAE</name>
<proteinExistence type="predicted"/>
<dbReference type="AlphaFoldDB" id="M4B5F2"/>